<dbReference type="SMART" id="SM00421">
    <property type="entry name" value="HTH_LUXR"/>
    <property type="match status" value="1"/>
</dbReference>
<dbReference type="STRING" id="316055.RPE_0630"/>
<dbReference type="InterPro" id="IPR001789">
    <property type="entry name" value="Sig_transdc_resp-reg_receiver"/>
</dbReference>
<dbReference type="HOGENOM" id="CLU_000445_90_1_5"/>
<dbReference type="InterPro" id="IPR016032">
    <property type="entry name" value="Sig_transdc_resp-reg_C-effctor"/>
</dbReference>
<gene>
    <name evidence="6" type="ordered locus">RPE_0630</name>
</gene>
<dbReference type="KEGG" id="rpe:RPE_0630"/>
<dbReference type="Pfam" id="PF00196">
    <property type="entry name" value="GerE"/>
    <property type="match status" value="1"/>
</dbReference>
<dbReference type="AlphaFoldDB" id="Q07TZ6"/>
<dbReference type="CDD" id="cd17535">
    <property type="entry name" value="REC_NarL-like"/>
    <property type="match status" value="1"/>
</dbReference>
<evidence type="ECO:0000259" key="4">
    <source>
        <dbReference type="PROSITE" id="PS50043"/>
    </source>
</evidence>
<accession>Q07TZ6</accession>
<reference evidence="6" key="1">
    <citation type="submission" date="2006-09" db="EMBL/GenBank/DDBJ databases">
        <title>Complete sequence of Rhodopseudomonas palustris BisA53.</title>
        <authorList>
            <consortium name="US DOE Joint Genome Institute"/>
            <person name="Copeland A."/>
            <person name="Lucas S."/>
            <person name="Lapidus A."/>
            <person name="Barry K."/>
            <person name="Detter J.C."/>
            <person name="Glavina del Rio T."/>
            <person name="Hammon N."/>
            <person name="Israni S."/>
            <person name="Dalin E."/>
            <person name="Tice H."/>
            <person name="Pitluck S."/>
            <person name="Chain P."/>
            <person name="Malfatti S."/>
            <person name="Shin M."/>
            <person name="Vergez L."/>
            <person name="Schmutz J."/>
            <person name="Larimer F."/>
            <person name="Land M."/>
            <person name="Hauser L."/>
            <person name="Pelletier D.A."/>
            <person name="Kyrpides N."/>
            <person name="Kim E."/>
            <person name="Harwood C.S."/>
            <person name="Oda Y."/>
            <person name="Richardson P."/>
        </authorList>
    </citation>
    <scope>NUCLEOTIDE SEQUENCE [LARGE SCALE GENOMIC DNA]</scope>
    <source>
        <strain evidence="6">BisA53</strain>
    </source>
</reference>
<evidence type="ECO:0000256" key="3">
    <source>
        <dbReference type="PROSITE-ProRule" id="PRU00169"/>
    </source>
</evidence>
<dbReference type="PRINTS" id="PR00038">
    <property type="entry name" value="HTHLUXR"/>
</dbReference>
<dbReference type="InterPro" id="IPR058245">
    <property type="entry name" value="NreC/VraR/RcsB-like_REC"/>
</dbReference>
<organism evidence="6">
    <name type="scientific">Rhodopseudomonas palustris (strain BisA53)</name>
    <dbReference type="NCBI Taxonomy" id="316055"/>
    <lineage>
        <taxon>Bacteria</taxon>
        <taxon>Pseudomonadati</taxon>
        <taxon>Pseudomonadota</taxon>
        <taxon>Alphaproteobacteria</taxon>
        <taxon>Hyphomicrobiales</taxon>
        <taxon>Nitrobacteraceae</taxon>
        <taxon>Rhodopseudomonas</taxon>
    </lineage>
</organism>
<dbReference type="PROSITE" id="PS50043">
    <property type="entry name" value="HTH_LUXR_2"/>
    <property type="match status" value="1"/>
</dbReference>
<dbReference type="InterPro" id="IPR000792">
    <property type="entry name" value="Tscrpt_reg_LuxR_C"/>
</dbReference>
<keyword evidence="2" id="KW-0238">DNA-binding</keyword>
<evidence type="ECO:0000256" key="1">
    <source>
        <dbReference type="ARBA" id="ARBA00022553"/>
    </source>
</evidence>
<feature type="domain" description="Response regulatory" evidence="5">
    <location>
        <begin position="22"/>
        <end position="138"/>
    </location>
</feature>
<dbReference type="PANTHER" id="PTHR43214:SF43">
    <property type="entry name" value="TWO-COMPONENT RESPONSE REGULATOR"/>
    <property type="match status" value="1"/>
</dbReference>
<feature type="domain" description="HTH luxR-type" evidence="4">
    <location>
        <begin position="165"/>
        <end position="230"/>
    </location>
</feature>
<evidence type="ECO:0000313" key="6">
    <source>
        <dbReference type="EMBL" id="ABJ04588.1"/>
    </source>
</evidence>
<name>Q07TZ6_RHOP5</name>
<dbReference type="PANTHER" id="PTHR43214">
    <property type="entry name" value="TWO-COMPONENT RESPONSE REGULATOR"/>
    <property type="match status" value="1"/>
</dbReference>
<dbReference type="SUPFAM" id="SSF52172">
    <property type="entry name" value="CheY-like"/>
    <property type="match status" value="1"/>
</dbReference>
<dbReference type="Pfam" id="PF00072">
    <property type="entry name" value="Response_reg"/>
    <property type="match status" value="1"/>
</dbReference>
<dbReference type="CDD" id="cd06170">
    <property type="entry name" value="LuxR_C_like"/>
    <property type="match status" value="1"/>
</dbReference>
<dbReference type="Gene3D" id="3.40.50.2300">
    <property type="match status" value="1"/>
</dbReference>
<dbReference type="eggNOG" id="COG2197">
    <property type="taxonomic scope" value="Bacteria"/>
</dbReference>
<dbReference type="PROSITE" id="PS00622">
    <property type="entry name" value="HTH_LUXR_1"/>
    <property type="match status" value="1"/>
</dbReference>
<dbReference type="PROSITE" id="PS50110">
    <property type="entry name" value="RESPONSE_REGULATORY"/>
    <property type="match status" value="1"/>
</dbReference>
<dbReference type="SUPFAM" id="SSF46894">
    <property type="entry name" value="C-terminal effector domain of the bipartite response regulators"/>
    <property type="match status" value="1"/>
</dbReference>
<keyword evidence="1 3" id="KW-0597">Phosphoprotein</keyword>
<evidence type="ECO:0000259" key="5">
    <source>
        <dbReference type="PROSITE" id="PS50110"/>
    </source>
</evidence>
<dbReference type="InterPro" id="IPR011006">
    <property type="entry name" value="CheY-like_superfamily"/>
</dbReference>
<dbReference type="InterPro" id="IPR039420">
    <property type="entry name" value="WalR-like"/>
</dbReference>
<dbReference type="EMBL" id="CP000463">
    <property type="protein sequence ID" value="ABJ04588.1"/>
    <property type="molecule type" value="Genomic_DNA"/>
</dbReference>
<dbReference type="SMART" id="SM00448">
    <property type="entry name" value="REC"/>
    <property type="match status" value="1"/>
</dbReference>
<dbReference type="GO" id="GO:0000160">
    <property type="term" value="P:phosphorelay signal transduction system"/>
    <property type="evidence" value="ECO:0007669"/>
    <property type="project" value="InterPro"/>
</dbReference>
<dbReference type="GO" id="GO:0003677">
    <property type="term" value="F:DNA binding"/>
    <property type="evidence" value="ECO:0007669"/>
    <property type="project" value="UniProtKB-KW"/>
</dbReference>
<protein>
    <submittedName>
        <fullName evidence="6">Two component transcriptional regulator, LuxR family</fullName>
    </submittedName>
</protein>
<proteinExistence type="predicted"/>
<evidence type="ECO:0000256" key="2">
    <source>
        <dbReference type="ARBA" id="ARBA00023125"/>
    </source>
</evidence>
<feature type="modified residue" description="4-aspartylphosphate" evidence="3">
    <location>
        <position position="73"/>
    </location>
</feature>
<sequence>MRSNGSAAMDRTIKHSSPSRLRVFIADDHPLILSGMKTLLATDPEIELVGEAVDGPSALRRAIDLDPDVAVFDLSMPGLNGIEVIQKLFAVRPHARVLVVSVHEDGANLRRLLKMGVAGYILKRSATEELVRGIHAVAHGGIYLDPAIAGQAVGRLAQAASDSVEGGCLAHLSAREKEVLQLAAVGHSNKVISAKLEVGPKSVETYKARAMEKLGFTSRVDLIRFALSMGWLESTNP</sequence>
<dbReference type="GO" id="GO:0006355">
    <property type="term" value="P:regulation of DNA-templated transcription"/>
    <property type="evidence" value="ECO:0007669"/>
    <property type="project" value="InterPro"/>
</dbReference>